<dbReference type="Proteomes" id="UP000202086">
    <property type="component" value="Segment"/>
</dbReference>
<accession>R4TAM1</accession>
<protein>
    <submittedName>
        <fullName evidence="1">Uncharacterized protein</fullName>
    </submittedName>
</protein>
<organism evidence="1 2">
    <name type="scientific">Haloarcula californiae tailed virus 1</name>
    <dbReference type="NCBI Taxonomy" id="1273746"/>
    <lineage>
        <taxon>Viruses</taxon>
        <taxon>Duplodnaviria</taxon>
        <taxon>Heunggongvirae</taxon>
        <taxon>Uroviricota</taxon>
        <taxon>Caudoviricetes</taxon>
        <taxon>Thumleimavirales</taxon>
        <taxon>Druskaviridae</taxon>
        <taxon>Hacavirus</taxon>
        <taxon>Hacavirus italiense</taxon>
        <taxon>Hacavirus HCTV1</taxon>
    </lineage>
</organism>
<name>R4TAM1_9CAUD</name>
<gene>
    <name evidence="1" type="primary">132</name>
    <name evidence="1" type="ORF">DNAM5_132</name>
</gene>
<reference evidence="1 2" key="1">
    <citation type="submission" date="2012-12" db="EMBL/GenBank/DDBJ databases">
        <authorList>
            <person name="Sencilo A."/>
            <person name="Jacobs-Sera D."/>
            <person name="Russell D.A."/>
            <person name="Ko C."/>
            <person name="Atanasova N."/>
            <person name="Osterlund E."/>
            <person name="Oksanen H.M."/>
            <person name="Bamford D.H."/>
            <person name="Hatfull G.F."/>
            <person name="Roine E."/>
            <person name="Hendrix R.W."/>
        </authorList>
    </citation>
    <scope>NUCLEOTIDE SEQUENCE [LARGE SCALE GENOMIC DNA]</scope>
</reference>
<proteinExistence type="predicted"/>
<keyword evidence="2" id="KW-1185">Reference proteome</keyword>
<dbReference type="KEGG" id="vg:16193486"/>
<dbReference type="GeneID" id="16193486"/>
<dbReference type="OrthoDB" id="27857at10239"/>
<evidence type="ECO:0000313" key="2">
    <source>
        <dbReference type="Proteomes" id="UP000202086"/>
    </source>
</evidence>
<dbReference type="RefSeq" id="YP_008059693.1">
    <property type="nucleotide sequence ID" value="NC_021330.1"/>
</dbReference>
<dbReference type="EMBL" id="KC292029">
    <property type="protein sequence ID" value="AGM11990.1"/>
    <property type="molecule type" value="Genomic_DNA"/>
</dbReference>
<sequence length="85" mass="10143">MARRELPRCMGDEQDTMVTLPVLGSLTYREWHAFINGLYRGITEAGREHDYEKEKHYWRMGYLVGAGARYGTLLWVIHRTRKRRD</sequence>
<evidence type="ECO:0000313" key="1">
    <source>
        <dbReference type="EMBL" id="AGM11990.1"/>
    </source>
</evidence>